<proteinExistence type="predicted"/>
<protein>
    <submittedName>
        <fullName evidence="1">Uncharacterized protein</fullName>
    </submittedName>
</protein>
<reference evidence="1" key="1">
    <citation type="submission" date="2014-05" db="EMBL/GenBank/DDBJ databases">
        <authorList>
            <person name="Chronopoulou M."/>
        </authorList>
    </citation>
    <scope>NUCLEOTIDE SEQUENCE</scope>
    <source>
        <tissue evidence="1">Whole organism</tissue>
    </source>
</reference>
<dbReference type="AlphaFoldDB" id="A0A0K2TUG8"/>
<sequence length="63" mass="7609">SKQEHQHKLFKDLTIDGGQKYGEKKTRKTCALESWLGRYFHWNQWWIGLKKINKDYSPISTVR</sequence>
<feature type="non-terminal residue" evidence="1">
    <location>
        <position position="1"/>
    </location>
</feature>
<dbReference type="EMBL" id="HACA01011946">
    <property type="protein sequence ID" value="CDW29307.1"/>
    <property type="molecule type" value="Transcribed_RNA"/>
</dbReference>
<accession>A0A0K2TUG8</accession>
<evidence type="ECO:0000313" key="1">
    <source>
        <dbReference type="EMBL" id="CDW29307.1"/>
    </source>
</evidence>
<feature type="non-terminal residue" evidence="1">
    <location>
        <position position="63"/>
    </location>
</feature>
<name>A0A0K2TUG8_LEPSM</name>
<organism evidence="1">
    <name type="scientific">Lepeophtheirus salmonis</name>
    <name type="common">Salmon louse</name>
    <name type="synonym">Caligus salmonis</name>
    <dbReference type="NCBI Taxonomy" id="72036"/>
    <lineage>
        <taxon>Eukaryota</taxon>
        <taxon>Metazoa</taxon>
        <taxon>Ecdysozoa</taxon>
        <taxon>Arthropoda</taxon>
        <taxon>Crustacea</taxon>
        <taxon>Multicrustacea</taxon>
        <taxon>Hexanauplia</taxon>
        <taxon>Copepoda</taxon>
        <taxon>Siphonostomatoida</taxon>
        <taxon>Caligidae</taxon>
        <taxon>Lepeophtheirus</taxon>
    </lineage>
</organism>